<accession>A0A4R0R7U8</accession>
<proteinExistence type="predicted"/>
<dbReference type="AlphaFoldDB" id="A0A4R0R7U8"/>
<name>A0A4R0R7U8_9APHY</name>
<comment type="caution">
    <text evidence="2">The sequence shown here is derived from an EMBL/GenBank/DDBJ whole genome shotgun (WGS) entry which is preliminary data.</text>
</comment>
<feature type="region of interest" description="Disordered" evidence="1">
    <location>
        <begin position="52"/>
        <end position="119"/>
    </location>
</feature>
<sequence length="342" mass="38400">MLAGLLSSMKEHFHSPVSLTHDVKSCTPTSQWPTAAALIMDTSVHATEVTSKVPDDVQEDDNHSILTSSSEDSLFSGTDMDTSEDHSDATSTSAMNVSAKEEGPSATKPAPPPECDAQPKVEAPRLTAERLKEHMLLQDFIRTIQNPISSQTQRHVILCDGYMWARNWREMESMSLSLDKLAHTIKTGTYPLNMIRSCWKQEFMKLFTYLGGVDMHCVILTSSVLSPDIHADLLDLATSLPLDLRQALFSRLTFRLIQILDDPEEPLPFNSSYLRDGFRLSLEERDIPNVNVTADVMYASQCGWHPIRISEQIVLRLVPRELDSTPKPFVPFVARQPVFFLQ</sequence>
<feature type="compositionally biased region" description="Polar residues" evidence="1">
    <location>
        <begin position="64"/>
        <end position="80"/>
    </location>
</feature>
<reference evidence="2 3" key="1">
    <citation type="submission" date="2018-11" db="EMBL/GenBank/DDBJ databases">
        <title>Genome assembly of Steccherinum ochraceum LE-BIN_3174, the white-rot fungus of the Steccherinaceae family (The Residual Polyporoid clade, Polyporales, Basidiomycota).</title>
        <authorList>
            <person name="Fedorova T.V."/>
            <person name="Glazunova O.A."/>
            <person name="Landesman E.O."/>
            <person name="Moiseenko K.V."/>
            <person name="Psurtseva N.V."/>
            <person name="Savinova O.S."/>
            <person name="Shakhova N.V."/>
            <person name="Tyazhelova T.V."/>
            <person name="Vasina D.V."/>
        </authorList>
    </citation>
    <scope>NUCLEOTIDE SEQUENCE [LARGE SCALE GENOMIC DNA]</scope>
    <source>
        <strain evidence="2 3">LE-BIN_3174</strain>
    </source>
</reference>
<evidence type="ECO:0000256" key="1">
    <source>
        <dbReference type="SAM" id="MobiDB-lite"/>
    </source>
</evidence>
<evidence type="ECO:0000313" key="3">
    <source>
        <dbReference type="Proteomes" id="UP000292702"/>
    </source>
</evidence>
<gene>
    <name evidence="2" type="ORF">EIP91_010959</name>
</gene>
<protein>
    <submittedName>
        <fullName evidence="2">Uncharacterized protein</fullName>
    </submittedName>
</protein>
<organism evidence="2 3">
    <name type="scientific">Steccherinum ochraceum</name>
    <dbReference type="NCBI Taxonomy" id="92696"/>
    <lineage>
        <taxon>Eukaryota</taxon>
        <taxon>Fungi</taxon>
        <taxon>Dikarya</taxon>
        <taxon>Basidiomycota</taxon>
        <taxon>Agaricomycotina</taxon>
        <taxon>Agaricomycetes</taxon>
        <taxon>Polyporales</taxon>
        <taxon>Steccherinaceae</taxon>
        <taxon>Steccherinum</taxon>
    </lineage>
</organism>
<keyword evidence="3" id="KW-1185">Reference proteome</keyword>
<dbReference type="OrthoDB" id="10429376at2759"/>
<dbReference type="EMBL" id="RWJN01000689">
    <property type="protein sequence ID" value="TCD59969.1"/>
    <property type="molecule type" value="Genomic_DNA"/>
</dbReference>
<evidence type="ECO:0000313" key="2">
    <source>
        <dbReference type="EMBL" id="TCD59969.1"/>
    </source>
</evidence>
<dbReference type="Proteomes" id="UP000292702">
    <property type="component" value="Unassembled WGS sequence"/>
</dbReference>